<keyword evidence="1" id="KW-0472">Membrane</keyword>
<keyword evidence="1" id="KW-0812">Transmembrane</keyword>
<sequence length="102" mass="10426">MGGGVCGSGGSAVAAVTVGAVQVVVGVAVNRTAPLLAALFSVTRRFLPRRLVLLGLVLLRLVLLSLTLLGLLLHRTLRCLVLPGVVGGRWDRAVFDVGGAGE</sequence>
<dbReference type="AlphaFoldDB" id="A0A1H1MBL1"/>
<dbReference type="Proteomes" id="UP000198983">
    <property type="component" value="Chromosome I"/>
</dbReference>
<protein>
    <submittedName>
        <fullName evidence="2">Uncharacterized protein</fullName>
    </submittedName>
</protein>
<gene>
    <name evidence="2" type="ORF">SAMN04489717_0759</name>
</gene>
<keyword evidence="3" id="KW-1185">Reference proteome</keyword>
<dbReference type="EMBL" id="LT629732">
    <property type="protein sequence ID" value="SDR84234.1"/>
    <property type="molecule type" value="Genomic_DNA"/>
</dbReference>
<evidence type="ECO:0000313" key="3">
    <source>
        <dbReference type="Proteomes" id="UP000198983"/>
    </source>
</evidence>
<reference evidence="2 3" key="1">
    <citation type="submission" date="2016-10" db="EMBL/GenBank/DDBJ databases">
        <authorList>
            <person name="de Groot N.N."/>
        </authorList>
    </citation>
    <scope>NUCLEOTIDE SEQUENCE [LARGE SCALE GENOMIC DNA]</scope>
    <source>
        <strain evidence="2 3">DSM 22024</strain>
    </source>
</reference>
<evidence type="ECO:0000256" key="1">
    <source>
        <dbReference type="SAM" id="Phobius"/>
    </source>
</evidence>
<organism evidence="2 3">
    <name type="scientific">Actinopolymorpha singaporensis</name>
    <dbReference type="NCBI Taxonomy" id="117157"/>
    <lineage>
        <taxon>Bacteria</taxon>
        <taxon>Bacillati</taxon>
        <taxon>Actinomycetota</taxon>
        <taxon>Actinomycetes</taxon>
        <taxon>Propionibacteriales</taxon>
        <taxon>Actinopolymorphaceae</taxon>
        <taxon>Actinopolymorpha</taxon>
    </lineage>
</organism>
<evidence type="ECO:0000313" key="2">
    <source>
        <dbReference type="EMBL" id="SDR84234.1"/>
    </source>
</evidence>
<feature type="transmembrane region" description="Helical" evidence="1">
    <location>
        <begin position="51"/>
        <end position="73"/>
    </location>
</feature>
<keyword evidence="1" id="KW-1133">Transmembrane helix</keyword>
<feature type="transmembrane region" description="Helical" evidence="1">
    <location>
        <begin position="12"/>
        <end position="30"/>
    </location>
</feature>
<proteinExistence type="predicted"/>
<accession>A0A1H1MBL1</accession>
<name>A0A1H1MBL1_9ACTN</name>